<evidence type="ECO:0000256" key="6">
    <source>
        <dbReference type="ARBA" id="ARBA00023163"/>
    </source>
</evidence>
<dbReference type="AlphaFoldDB" id="A0A4V3E8L4"/>
<name>A0A4V3E8L4_9FLAO</name>
<feature type="binding site" evidence="7">
    <location>
        <position position="110"/>
    </location>
    <ligand>
        <name>Zn(2+)</name>
        <dbReference type="ChEBI" id="CHEBI:29105"/>
    </ligand>
</feature>
<dbReference type="GO" id="GO:0008270">
    <property type="term" value="F:zinc ion binding"/>
    <property type="evidence" value="ECO:0007669"/>
    <property type="project" value="TreeGrafter"/>
</dbReference>
<comment type="cofactor">
    <cofactor evidence="7">
        <name>Zn(2+)</name>
        <dbReference type="ChEBI" id="CHEBI:29105"/>
    </cofactor>
    <text evidence="7">Binds 1 zinc ion per subunit.</text>
</comment>
<dbReference type="EMBL" id="SOAG01000011">
    <property type="protein sequence ID" value="TDS58854.1"/>
    <property type="molecule type" value="Genomic_DNA"/>
</dbReference>
<reference evidence="8 9" key="1">
    <citation type="submission" date="2019-03" db="EMBL/GenBank/DDBJ databases">
        <title>Genomic Encyclopedia of Archaeal and Bacterial Type Strains, Phase II (KMG-II): from individual species to whole genera.</title>
        <authorList>
            <person name="Goeker M."/>
        </authorList>
    </citation>
    <scope>NUCLEOTIDE SEQUENCE [LARGE SCALE GENOMIC DNA]</scope>
    <source>
        <strain evidence="8 9">DSM 28213</strain>
    </source>
</reference>
<dbReference type="InterPro" id="IPR043135">
    <property type="entry name" value="Fur_C"/>
</dbReference>
<comment type="similarity">
    <text evidence="1">Belongs to the Fur family.</text>
</comment>
<keyword evidence="3 7" id="KW-0862">Zinc</keyword>
<dbReference type="Gene3D" id="3.30.1490.190">
    <property type="match status" value="1"/>
</dbReference>
<dbReference type="GO" id="GO:0000976">
    <property type="term" value="F:transcription cis-regulatory region binding"/>
    <property type="evidence" value="ECO:0007669"/>
    <property type="project" value="TreeGrafter"/>
</dbReference>
<evidence type="ECO:0000256" key="1">
    <source>
        <dbReference type="ARBA" id="ARBA00007957"/>
    </source>
</evidence>
<comment type="caution">
    <text evidence="8">The sequence shown here is derived from an EMBL/GenBank/DDBJ whole genome shotgun (WGS) entry which is preliminary data.</text>
</comment>
<evidence type="ECO:0000256" key="4">
    <source>
        <dbReference type="ARBA" id="ARBA00023015"/>
    </source>
</evidence>
<gene>
    <name evidence="8" type="ORF">C8P70_11136</name>
</gene>
<evidence type="ECO:0000256" key="5">
    <source>
        <dbReference type="ARBA" id="ARBA00023125"/>
    </source>
</evidence>
<evidence type="ECO:0000256" key="3">
    <source>
        <dbReference type="ARBA" id="ARBA00022833"/>
    </source>
</evidence>
<keyword evidence="7" id="KW-0479">Metal-binding</keyword>
<feature type="binding site" evidence="7">
    <location>
        <position position="107"/>
    </location>
    <ligand>
        <name>Zn(2+)</name>
        <dbReference type="ChEBI" id="CHEBI:29105"/>
    </ligand>
</feature>
<protein>
    <submittedName>
        <fullName evidence="8">Fur family ferric uptake transcriptional regulator</fullName>
    </submittedName>
</protein>
<keyword evidence="5" id="KW-0238">DNA-binding</keyword>
<dbReference type="InterPro" id="IPR036390">
    <property type="entry name" value="WH_DNA-bd_sf"/>
</dbReference>
<sequence>MCNRLYILNEMKADVLEKELLSKNINPTAMRLLVLKFFKQQHKAVTLGDIEAGFDQSDRVTLYRTVKTFESKGLIHSITSNNVTQYALCNSDCNEKKHRDTHVHFVCRNCGQTICLTQVLIPDVEVPAAGFVVDDVEMVFKGVCADCEL</sequence>
<dbReference type="SUPFAM" id="SSF46785">
    <property type="entry name" value="Winged helix' DNA-binding domain"/>
    <property type="match status" value="1"/>
</dbReference>
<feature type="binding site" evidence="7">
    <location>
        <position position="147"/>
    </location>
    <ligand>
        <name>Zn(2+)</name>
        <dbReference type="ChEBI" id="CHEBI:29105"/>
    </ligand>
</feature>
<dbReference type="Gene3D" id="1.10.10.10">
    <property type="entry name" value="Winged helix-like DNA-binding domain superfamily/Winged helix DNA-binding domain"/>
    <property type="match status" value="1"/>
</dbReference>
<dbReference type="InterPro" id="IPR036388">
    <property type="entry name" value="WH-like_DNA-bd_sf"/>
</dbReference>
<dbReference type="Pfam" id="PF01475">
    <property type="entry name" value="FUR"/>
    <property type="match status" value="1"/>
</dbReference>
<evidence type="ECO:0000313" key="8">
    <source>
        <dbReference type="EMBL" id="TDS58854.1"/>
    </source>
</evidence>
<dbReference type="PANTHER" id="PTHR33202">
    <property type="entry name" value="ZINC UPTAKE REGULATION PROTEIN"/>
    <property type="match status" value="1"/>
</dbReference>
<dbReference type="PANTHER" id="PTHR33202:SF22">
    <property type="entry name" value="HYDROGEN PEROXIDE SENSITIVE REPRESSOR"/>
    <property type="match status" value="1"/>
</dbReference>
<evidence type="ECO:0000256" key="7">
    <source>
        <dbReference type="PIRSR" id="PIRSR602481-1"/>
    </source>
</evidence>
<dbReference type="InterPro" id="IPR002481">
    <property type="entry name" value="FUR"/>
</dbReference>
<dbReference type="GO" id="GO:0003700">
    <property type="term" value="F:DNA-binding transcription factor activity"/>
    <property type="evidence" value="ECO:0007669"/>
    <property type="project" value="InterPro"/>
</dbReference>
<keyword evidence="9" id="KW-1185">Reference proteome</keyword>
<keyword evidence="2" id="KW-0678">Repressor</keyword>
<evidence type="ECO:0000313" key="9">
    <source>
        <dbReference type="Proteomes" id="UP000295215"/>
    </source>
</evidence>
<accession>A0A4V3E8L4</accession>
<keyword evidence="6" id="KW-0804">Transcription</keyword>
<feature type="binding site" evidence="7">
    <location>
        <position position="144"/>
    </location>
    <ligand>
        <name>Zn(2+)</name>
        <dbReference type="ChEBI" id="CHEBI:29105"/>
    </ligand>
</feature>
<proteinExistence type="inferred from homology"/>
<organism evidence="8 9">
    <name type="scientific">Myroides indicus</name>
    <dbReference type="NCBI Taxonomy" id="1323422"/>
    <lineage>
        <taxon>Bacteria</taxon>
        <taxon>Pseudomonadati</taxon>
        <taxon>Bacteroidota</taxon>
        <taxon>Flavobacteriia</taxon>
        <taxon>Flavobacteriales</taxon>
        <taxon>Flavobacteriaceae</taxon>
        <taxon>Myroides</taxon>
    </lineage>
</organism>
<keyword evidence="4" id="KW-0805">Transcription regulation</keyword>
<dbReference type="GO" id="GO:0045892">
    <property type="term" value="P:negative regulation of DNA-templated transcription"/>
    <property type="evidence" value="ECO:0007669"/>
    <property type="project" value="TreeGrafter"/>
</dbReference>
<dbReference type="Proteomes" id="UP000295215">
    <property type="component" value="Unassembled WGS sequence"/>
</dbReference>
<dbReference type="GO" id="GO:1900376">
    <property type="term" value="P:regulation of secondary metabolite biosynthetic process"/>
    <property type="evidence" value="ECO:0007669"/>
    <property type="project" value="TreeGrafter"/>
</dbReference>
<evidence type="ECO:0000256" key="2">
    <source>
        <dbReference type="ARBA" id="ARBA00022491"/>
    </source>
</evidence>